<feature type="domain" description="Transglutaminase-like" evidence="2">
    <location>
        <begin position="172"/>
        <end position="248"/>
    </location>
</feature>
<keyword evidence="4" id="KW-1185">Reference proteome</keyword>
<evidence type="ECO:0000313" key="3">
    <source>
        <dbReference type="EMBL" id="ADZ89359.1"/>
    </source>
</evidence>
<dbReference type="PATRIC" id="fig|717774.3.peg.56"/>
<dbReference type="PANTHER" id="PTHR33490:SF1">
    <property type="entry name" value="SLL1233 PROTEIN"/>
    <property type="match status" value="1"/>
</dbReference>
<protein>
    <recommendedName>
        <fullName evidence="2">Transglutaminase-like domain-containing protein</fullName>
    </recommendedName>
</protein>
<dbReference type="STRING" id="717774.Marme_0053"/>
<dbReference type="PANTHER" id="PTHR33490">
    <property type="entry name" value="BLR5614 PROTEIN-RELATED"/>
    <property type="match status" value="1"/>
</dbReference>
<evidence type="ECO:0000313" key="4">
    <source>
        <dbReference type="Proteomes" id="UP000001062"/>
    </source>
</evidence>
<dbReference type="HOGENOM" id="CLU_008973_4_0_6"/>
<dbReference type="SMART" id="SM00460">
    <property type="entry name" value="TGc"/>
    <property type="match status" value="1"/>
</dbReference>
<dbReference type="Gene3D" id="3.10.620.30">
    <property type="match status" value="1"/>
</dbReference>
<dbReference type="RefSeq" id="WP_013659266.1">
    <property type="nucleotide sequence ID" value="NC_015276.1"/>
</dbReference>
<gene>
    <name evidence="3" type="ordered locus">Marme_0053</name>
</gene>
<evidence type="ECO:0000256" key="1">
    <source>
        <dbReference type="SAM" id="MobiDB-lite"/>
    </source>
</evidence>
<dbReference type="eggNOG" id="COG4196">
    <property type="taxonomic scope" value="Bacteria"/>
</dbReference>
<dbReference type="OrthoDB" id="9804872at2"/>
<feature type="region of interest" description="Disordered" evidence="1">
    <location>
        <begin position="1092"/>
        <end position="1122"/>
    </location>
</feature>
<reference evidence="3 4" key="1">
    <citation type="journal article" date="2012" name="Stand. Genomic Sci.">
        <title>Complete genome sequence of the melanogenic marine bacterium Marinomonas mediterranea type strain (MMB-1(T)).</title>
        <authorList>
            <person name="Lucas-Elio P."/>
            <person name="Goodwin L."/>
            <person name="Woyke T."/>
            <person name="Pitluck S."/>
            <person name="Nolan M."/>
            <person name="Kyrpides N.C."/>
            <person name="Detter J.C."/>
            <person name="Copeland A."/>
            <person name="Teshima H."/>
            <person name="Bruce D."/>
            <person name="Detter C."/>
            <person name="Tapia R."/>
            <person name="Han S."/>
            <person name="Land M.L."/>
            <person name="Ivanova N."/>
            <person name="Mikhailova N."/>
            <person name="Johnston A.W."/>
            <person name="Sanchez-Amat A."/>
        </authorList>
    </citation>
    <scope>NUCLEOTIDE SEQUENCE [LARGE SCALE GENOMIC DNA]</scope>
    <source>
        <strain evidence="4">ATCC 700492 / JCM 21426 / NBRC 103028 / MMB-1</strain>
    </source>
</reference>
<dbReference type="Proteomes" id="UP000001062">
    <property type="component" value="Chromosome"/>
</dbReference>
<dbReference type="Pfam" id="PF09899">
    <property type="entry name" value="DUF2126"/>
    <property type="match status" value="1"/>
</dbReference>
<proteinExistence type="predicted"/>
<dbReference type="AlphaFoldDB" id="F2JUM6"/>
<dbReference type="Pfam" id="PF08379">
    <property type="entry name" value="Bact_transglu_N"/>
    <property type="match status" value="1"/>
</dbReference>
<dbReference type="Pfam" id="PF01841">
    <property type="entry name" value="Transglut_core"/>
    <property type="match status" value="1"/>
</dbReference>
<dbReference type="InterPro" id="IPR002931">
    <property type="entry name" value="Transglutaminase-like"/>
</dbReference>
<dbReference type="InterPro" id="IPR013589">
    <property type="entry name" value="Bac_transglu_N"/>
</dbReference>
<sequence>MTIRVAIQHKTNYEFDRPVEVFPHTLRLRPAPHSRTHIHGYSLKIGPDEHFVNWQQDPFGNYQARLVFPEKTTSLSFEVEVIADMTVINPFDFFIEEYAEEFPFAYDSALKEELSPYLKISESCPELDKWLSTVDRKSKRIVDFLVELNSRLASEIDYGIRLEPGVQKCKETLTLKKGSCRDTSWLLVQILRHLGLAARFASGYLVQLTADVKSLDGPSGPEEDFTDLHAWCEVYIPGAGWVGLDPTSGLFAGEGHIPLSCTPEPESAAPITGFTDECECEFSYTNEVIRIHEDPRVTKPYSDEEWENIKALGAAVDEKLVQEDVRLTMGGEPTFVSIDDMESDQWNTAALGDEKLSLAKNLLLKMKQEFGGNGLLHYGQGKWYPGEEIPRWALGCYWRTDGHALWEDESLLARVDKDYKHTIKEAEDFGRMLCDTLGLQSEYLQTGYEDTLHYLLQEQSLPEEIDPTKADLSDDLERRRLAKLLTRGLNTPTGFILPLEHNNGYWHSSKWPMRRDVITLIPGDSPMGYRLPLGSLPPVAEEDVQPERDPFEPLQPLPTEFVHQAAPKAVAQSVQTQVQKKSETKKEQQKAKNTVSVVRTSLCIEPRNGRLHLFLPPLTHLEHYVALLNAIETSAAKLDMPVVIEGYEPPGDPRMQKFLITPDPGVIEVNIHPAKSWKELMYNTETLYEQAHQCRLGTEKFMLDGRHTGTGGGNHITLGGKTPADSPMLRRPDILRSFVTFWQHHPGLSYLFSGMFIGPTSQAPRPDEGRDEMLYEMEIAFQNMPEGFVEEPWLVDRLMRNLLVDITGNTHRSEFCIDKLYASGSASGRLGLLEFRGFEMPPHARMSLVQMLLLRCLVARFWKEPYKQPLVRWGTSLHDKFMLPHFVWQDIKEVVDDLQAHGYPFKIEWLAPFEEFRFPHYGRQQIDDIELELRWAIEPWHVLGEEVTQSGTARYVDSSVERLQVKLTGLTEGRYVLACNGRRVPLKNSGRKGEFVGAVRYKAWAPPSALHPTLNTDTPLVFDIIDTWNGVSIGGCTYHVSHPGGRSYETNPVNSYEAEARRVNRFWNHGFTQGAMTPPPEFSALRGFYEHADGPKAMSPPPEEPSDEYPHTLDLRKQYTRL</sequence>
<evidence type="ECO:0000259" key="2">
    <source>
        <dbReference type="SMART" id="SM00460"/>
    </source>
</evidence>
<dbReference type="InterPro" id="IPR018667">
    <property type="entry name" value="DUF2126"/>
</dbReference>
<feature type="compositionally biased region" description="Basic and acidic residues" evidence="1">
    <location>
        <begin position="1108"/>
        <end position="1122"/>
    </location>
</feature>
<organism evidence="3 4">
    <name type="scientific">Marinomonas mediterranea (strain ATCC 700492 / JCM 21426 / NBRC 103028 / MMB-1)</name>
    <dbReference type="NCBI Taxonomy" id="717774"/>
    <lineage>
        <taxon>Bacteria</taxon>
        <taxon>Pseudomonadati</taxon>
        <taxon>Pseudomonadota</taxon>
        <taxon>Gammaproteobacteria</taxon>
        <taxon>Oceanospirillales</taxon>
        <taxon>Oceanospirillaceae</taxon>
        <taxon>Marinomonas</taxon>
    </lineage>
</organism>
<dbReference type="SUPFAM" id="SSF54001">
    <property type="entry name" value="Cysteine proteinases"/>
    <property type="match status" value="1"/>
</dbReference>
<dbReference type="KEGG" id="mme:Marme_0053"/>
<name>F2JUM6_MARM1</name>
<dbReference type="EMBL" id="CP002583">
    <property type="protein sequence ID" value="ADZ89359.1"/>
    <property type="molecule type" value="Genomic_DNA"/>
</dbReference>
<dbReference type="eggNOG" id="COG1305">
    <property type="taxonomic scope" value="Bacteria"/>
</dbReference>
<dbReference type="InterPro" id="IPR038765">
    <property type="entry name" value="Papain-like_cys_pep_sf"/>
</dbReference>
<accession>F2JUM6</accession>